<name>A0A520S149_9GAMM</name>
<evidence type="ECO:0000256" key="1">
    <source>
        <dbReference type="SAM" id="MobiDB-lite"/>
    </source>
</evidence>
<protein>
    <recommendedName>
        <fullName evidence="5">Flippase-like domain-containing protein</fullName>
    </recommendedName>
</protein>
<organism evidence="3 4">
    <name type="scientific">OM182 bacterium</name>
    <dbReference type="NCBI Taxonomy" id="2510334"/>
    <lineage>
        <taxon>Bacteria</taxon>
        <taxon>Pseudomonadati</taxon>
        <taxon>Pseudomonadota</taxon>
        <taxon>Gammaproteobacteria</taxon>
        <taxon>OMG group</taxon>
        <taxon>OM182 clade</taxon>
    </lineage>
</organism>
<dbReference type="Proteomes" id="UP000320404">
    <property type="component" value="Unassembled WGS sequence"/>
</dbReference>
<feature type="transmembrane region" description="Helical" evidence="2">
    <location>
        <begin position="242"/>
        <end position="265"/>
    </location>
</feature>
<evidence type="ECO:0000313" key="3">
    <source>
        <dbReference type="EMBL" id="RZO76203.1"/>
    </source>
</evidence>
<feature type="transmembrane region" description="Helical" evidence="2">
    <location>
        <begin position="199"/>
        <end position="221"/>
    </location>
</feature>
<keyword evidence="2" id="KW-0472">Membrane</keyword>
<feature type="transmembrane region" description="Helical" evidence="2">
    <location>
        <begin position="162"/>
        <end position="187"/>
    </location>
</feature>
<feature type="compositionally biased region" description="Low complexity" evidence="1">
    <location>
        <begin position="15"/>
        <end position="27"/>
    </location>
</feature>
<feature type="transmembrane region" description="Helical" evidence="2">
    <location>
        <begin position="314"/>
        <end position="337"/>
    </location>
</feature>
<keyword evidence="2" id="KW-0812">Transmembrane</keyword>
<feature type="transmembrane region" description="Helical" evidence="2">
    <location>
        <begin position="285"/>
        <end position="307"/>
    </location>
</feature>
<accession>A0A520S149</accession>
<sequence length="346" mass="39036">MSEKTEADTQDTEANETGNTETAAAETEGTEAEVQAPKKQNPIGRVIFLAITAACFAYLYYRLNGAAARESLPLTEYMSQVFANVAWVPWLGLMIGYSLFYFLVDTLVVTRALNWFLADIKYKDILPIRASAYIISIFNEQIGKGAMAYYLNKRDQIPGWEVGSVMLFIMFCEIFYLLIWASIGFVFGGADLPEAFQLMPVISVCAAIFLVLWLLYFNGTILPNNSFREKRILHAFRLAKPWHYISFFLLRSPALLAAVIVYTTALNLFGVEASFLNLLPFLPVIFFAAAVPTPMRAAAITFWVILFPENEGQMAAFGFVQHNFFILFNAAIGLVFWRRAQRELFA</sequence>
<feature type="transmembrane region" description="Helical" evidence="2">
    <location>
        <begin position="43"/>
        <end position="61"/>
    </location>
</feature>
<evidence type="ECO:0000313" key="4">
    <source>
        <dbReference type="Proteomes" id="UP000320404"/>
    </source>
</evidence>
<keyword evidence="2" id="KW-1133">Transmembrane helix</keyword>
<comment type="caution">
    <text evidence="3">The sequence shown here is derived from an EMBL/GenBank/DDBJ whole genome shotgun (WGS) entry which is preliminary data.</text>
</comment>
<gene>
    <name evidence="3" type="ORF">EVA69_03285</name>
</gene>
<feature type="transmembrane region" description="Helical" evidence="2">
    <location>
        <begin position="81"/>
        <end position="104"/>
    </location>
</feature>
<feature type="region of interest" description="Disordered" evidence="1">
    <location>
        <begin position="1"/>
        <end position="37"/>
    </location>
</feature>
<evidence type="ECO:0000256" key="2">
    <source>
        <dbReference type="SAM" id="Phobius"/>
    </source>
</evidence>
<proteinExistence type="predicted"/>
<dbReference type="AlphaFoldDB" id="A0A520S149"/>
<reference evidence="3 4" key="1">
    <citation type="submission" date="2019-02" db="EMBL/GenBank/DDBJ databases">
        <title>Prokaryotic population dynamics and viral predation in marine succession experiment using metagenomics: the confinement effect.</title>
        <authorList>
            <person name="Haro-Moreno J.M."/>
            <person name="Rodriguez-Valera F."/>
            <person name="Lopez-Perez M."/>
        </authorList>
    </citation>
    <scope>NUCLEOTIDE SEQUENCE [LARGE SCALE GENOMIC DNA]</scope>
    <source>
        <strain evidence="3">MED-G158</strain>
    </source>
</reference>
<dbReference type="EMBL" id="SHAH01000036">
    <property type="protein sequence ID" value="RZO76203.1"/>
    <property type="molecule type" value="Genomic_DNA"/>
</dbReference>
<evidence type="ECO:0008006" key="5">
    <source>
        <dbReference type="Google" id="ProtNLM"/>
    </source>
</evidence>